<evidence type="ECO:0000313" key="4">
    <source>
        <dbReference type="Proteomes" id="UP001280581"/>
    </source>
</evidence>
<comment type="similarity">
    <text evidence="1">Belongs to the short-chain dehydrogenases/reductases (SDR) family.</text>
</comment>
<keyword evidence="2" id="KW-0560">Oxidoreductase</keyword>
<gene>
    <name evidence="3" type="ORF">GRF29_77g1599437</name>
</gene>
<accession>A0AAN6LW19</accession>
<dbReference type="Pfam" id="PF00106">
    <property type="entry name" value="adh_short"/>
    <property type="match status" value="1"/>
</dbReference>
<evidence type="ECO:0000256" key="2">
    <source>
        <dbReference type="ARBA" id="ARBA00023002"/>
    </source>
</evidence>
<keyword evidence="4" id="KW-1185">Reference proteome</keyword>
<dbReference type="GO" id="GO:0016491">
    <property type="term" value="F:oxidoreductase activity"/>
    <property type="evidence" value="ECO:0007669"/>
    <property type="project" value="UniProtKB-KW"/>
</dbReference>
<dbReference type="PANTHER" id="PTHR43180">
    <property type="entry name" value="3-OXOACYL-(ACYL-CARRIER-PROTEIN) REDUCTASE (AFU_ORTHOLOGUE AFUA_6G11210)"/>
    <property type="match status" value="1"/>
</dbReference>
<dbReference type="Proteomes" id="UP001280581">
    <property type="component" value="Unassembled WGS sequence"/>
</dbReference>
<dbReference type="Gene3D" id="3.40.50.720">
    <property type="entry name" value="NAD(P)-binding Rossmann-like Domain"/>
    <property type="match status" value="1"/>
</dbReference>
<proteinExistence type="inferred from homology"/>
<comment type="caution">
    <text evidence="3">The sequence shown here is derived from an EMBL/GenBank/DDBJ whole genome shotgun (WGS) entry which is preliminary data.</text>
</comment>
<evidence type="ECO:0008006" key="5">
    <source>
        <dbReference type="Google" id="ProtNLM"/>
    </source>
</evidence>
<sequence length="299" mass="32170">MSLININGETFGGLRDKVVVITGGATGIGAVAVTQLLSVGAKVVLGDVKEPEPTPSDDKFTFIQTDVTEYDTIVNLFATAFKIHSRIDHAITNAGLVEIGQLFATGESDDGIREPPPTAVLDVNLKGTVFFTRVAVHYLRKSLIRNSSTQKDVSILLVSSVAGFGNWPGLFQYSASKHGVMGLFHSTKDFLYGSEGIRVNVVLPNMTDTQMVTGVIAAYKANGVPINEPKDVADTFLYSLSNDTHGEAYYVSGGKTYEIEKRLDGVKSKWLGQDLFDELMAGQEALGAGSNWTKRKGGE</sequence>
<name>A0AAN6LW19_9PLEO</name>
<dbReference type="EMBL" id="WVTA01000007">
    <property type="protein sequence ID" value="KAK3208688.1"/>
    <property type="molecule type" value="Genomic_DNA"/>
</dbReference>
<organism evidence="3 4">
    <name type="scientific">Pseudopithomyces chartarum</name>
    <dbReference type="NCBI Taxonomy" id="1892770"/>
    <lineage>
        <taxon>Eukaryota</taxon>
        <taxon>Fungi</taxon>
        <taxon>Dikarya</taxon>
        <taxon>Ascomycota</taxon>
        <taxon>Pezizomycotina</taxon>
        <taxon>Dothideomycetes</taxon>
        <taxon>Pleosporomycetidae</taxon>
        <taxon>Pleosporales</taxon>
        <taxon>Massarineae</taxon>
        <taxon>Didymosphaeriaceae</taxon>
        <taxon>Pseudopithomyces</taxon>
    </lineage>
</organism>
<dbReference type="SUPFAM" id="SSF51735">
    <property type="entry name" value="NAD(P)-binding Rossmann-fold domains"/>
    <property type="match status" value="1"/>
</dbReference>
<protein>
    <recommendedName>
        <fullName evidence="5">NAD(P)-binding protein</fullName>
    </recommendedName>
</protein>
<evidence type="ECO:0000256" key="1">
    <source>
        <dbReference type="ARBA" id="ARBA00006484"/>
    </source>
</evidence>
<dbReference type="PANTHER" id="PTHR43180:SF86">
    <property type="entry name" value="DEHYDROGENASE, PUTATIVE (AFU_ORTHOLOGUE AFUA_3G00290)-RELATED"/>
    <property type="match status" value="1"/>
</dbReference>
<reference evidence="3 4" key="1">
    <citation type="submission" date="2021-02" db="EMBL/GenBank/DDBJ databases">
        <title>Genome assembly of Pseudopithomyces chartarum.</title>
        <authorList>
            <person name="Jauregui R."/>
            <person name="Singh J."/>
            <person name="Voisey C."/>
        </authorList>
    </citation>
    <scope>NUCLEOTIDE SEQUENCE [LARGE SCALE GENOMIC DNA]</scope>
    <source>
        <strain evidence="3 4">AGR01</strain>
    </source>
</reference>
<dbReference type="PRINTS" id="PR00081">
    <property type="entry name" value="GDHRDH"/>
</dbReference>
<evidence type="ECO:0000313" key="3">
    <source>
        <dbReference type="EMBL" id="KAK3208688.1"/>
    </source>
</evidence>
<dbReference type="InterPro" id="IPR002347">
    <property type="entry name" value="SDR_fam"/>
</dbReference>
<dbReference type="InterPro" id="IPR036291">
    <property type="entry name" value="NAD(P)-bd_dom_sf"/>
</dbReference>
<dbReference type="AlphaFoldDB" id="A0AAN6LW19"/>